<dbReference type="InterPro" id="IPR007695">
    <property type="entry name" value="DNA_mismatch_repair_MutS-lik_N"/>
</dbReference>
<gene>
    <name evidence="9" type="primary">mutS</name>
    <name evidence="12" type="ORF">C683_1021</name>
</gene>
<dbReference type="EMBL" id="AMYT01000021">
    <property type="protein sequence ID" value="EKU27025.1"/>
    <property type="molecule type" value="Genomic_DNA"/>
</dbReference>
<comment type="caution">
    <text evidence="12">The sequence shown here is derived from an EMBL/GenBank/DDBJ whole genome shotgun (WGS) entry which is preliminary data.</text>
</comment>
<evidence type="ECO:0000259" key="11">
    <source>
        <dbReference type="PROSITE" id="PS00486"/>
    </source>
</evidence>
<dbReference type="InterPro" id="IPR016151">
    <property type="entry name" value="DNA_mismatch_repair_MutS_N"/>
</dbReference>
<evidence type="ECO:0000256" key="5">
    <source>
        <dbReference type="ARBA" id="ARBA00022840"/>
    </source>
</evidence>
<evidence type="ECO:0000256" key="3">
    <source>
        <dbReference type="ARBA" id="ARBA00022741"/>
    </source>
</evidence>
<dbReference type="InterPro" id="IPR017261">
    <property type="entry name" value="DNA_mismatch_repair_MutS/MSH"/>
</dbReference>
<dbReference type="GO" id="GO:0003684">
    <property type="term" value="F:damaged DNA binding"/>
    <property type="evidence" value="ECO:0007669"/>
    <property type="project" value="UniProtKB-UniRule"/>
</dbReference>
<dbReference type="InterPro" id="IPR007860">
    <property type="entry name" value="DNA_mmatch_repair_MutS_con_dom"/>
</dbReference>
<name>K8Z858_9ENTE</name>
<accession>K8Z858</accession>
<feature type="binding site" evidence="9">
    <location>
        <begin position="602"/>
        <end position="609"/>
    </location>
    <ligand>
        <name>ATP</name>
        <dbReference type="ChEBI" id="CHEBI:30616"/>
    </ligand>
</feature>
<dbReference type="AlphaFoldDB" id="K8Z858"/>
<dbReference type="OrthoDB" id="9802448at2"/>
<sequence length="868" mass="99911">MSQKQTPMIQQYLAEKEKQPDAFLFFRVGDFYEMFFEDAKKASQLLELTLTAKNKNTDNPIPMCGVPHHSVQSYIDTLVDQGYKVAICDQVETPQDTKEMLKREIVQVVTPGTKIDQERGENNYLTCIETSSQGYVLSYVDLGTGELQCTELETEEEVINECGQLQTKEVVRVHPLPTSLEEKLKERFSLIFSDHEAGEISRWSSLLENIVRPELRQCIADLLGYVADTQQCNLDHLQPAQYYQVDFYLQMDYYSKFNLELKKTIRTGKAEGTLFWLLNETKTAMGKRQLQRWIDRPLVKKAEIVARQEQVQILMDHYFERQRLVECFKGIYDLERLVSKVALGRVNARELGQLKQSLQYLPEIIDLLEEMEIPTVKHWKGYLPSLMELTDELEQALVEDLPLSTQEGGMIRKGYDATLDQYIEATENGVQWILELEAKEREKTGVKNLRIKFNNNSGYYIEVSKAAAKQITDERYIKKQTLANSERFSTVELKDLEKVLLEAKTKRIEREYELFVTLREKVKAQGPWLQRVAEEIATLDVLQSFAVLAEERNYCRPTFNEEHELKIIDGRHPVIEKVMGSNEYVPNDIVMDKNTYELLITGPNMSGKSTYMRQLALTVIMAQMGSFVPASQAKLPLFDQIFTRIGASDDLYSGKSTFMVEMMEASEALRKATPDSLLLFDELGRGTATFDGMALAQAIIEYIQQRVKAKTLFSTHYHELTVLADQFSEIKNIHVSAKEENGQLIFLHKMQPGAASQSYGIEVARLAQLPEELLIRAEAILQELESKEMTSTVVDTVQETKQENIDSSKEDTMSTVDMVAEEQLSLFQEEEEKVPDFCQELEQLDLMQTTPLDALLLLHRWQKEWRER</sequence>
<dbReference type="Gene3D" id="1.10.1420.10">
    <property type="match status" value="2"/>
</dbReference>
<dbReference type="PATRIC" id="fig|1234409.3.peg.972"/>
<dbReference type="Pfam" id="PF05188">
    <property type="entry name" value="MutS_II"/>
    <property type="match status" value="1"/>
</dbReference>
<dbReference type="RefSeq" id="WP_009491634.1">
    <property type="nucleotide sequence ID" value="NZ_AMYT01000021.1"/>
</dbReference>
<dbReference type="Gene3D" id="3.40.50.300">
    <property type="entry name" value="P-loop containing nucleotide triphosphate hydrolases"/>
    <property type="match status" value="1"/>
</dbReference>
<keyword evidence="5 9" id="KW-0067">ATP-binding</keyword>
<dbReference type="PROSITE" id="PS00486">
    <property type="entry name" value="DNA_MISMATCH_REPAIR_2"/>
    <property type="match status" value="1"/>
</dbReference>
<dbReference type="SUPFAM" id="SSF52540">
    <property type="entry name" value="P-loop containing nucleoside triphosphate hydrolases"/>
    <property type="match status" value="1"/>
</dbReference>
<dbReference type="InterPro" id="IPR036678">
    <property type="entry name" value="MutS_con_dom_sf"/>
</dbReference>
<dbReference type="GO" id="GO:0005829">
    <property type="term" value="C:cytosol"/>
    <property type="evidence" value="ECO:0007669"/>
    <property type="project" value="TreeGrafter"/>
</dbReference>
<evidence type="ECO:0000256" key="7">
    <source>
        <dbReference type="ARBA" id="ARBA00023204"/>
    </source>
</evidence>
<dbReference type="HAMAP" id="MF_00096">
    <property type="entry name" value="MutS"/>
    <property type="match status" value="1"/>
</dbReference>
<evidence type="ECO:0000256" key="2">
    <source>
        <dbReference type="ARBA" id="ARBA00021982"/>
    </source>
</evidence>
<evidence type="ECO:0000313" key="12">
    <source>
        <dbReference type="EMBL" id="EKU27025.1"/>
    </source>
</evidence>
<comment type="function">
    <text evidence="8 9">This protein is involved in the repair of mismatches in DNA. It is possible that it carries out the mismatch recognition step. This protein has a weak ATPase activity.</text>
</comment>
<dbReference type="PIRSF" id="PIRSF037677">
    <property type="entry name" value="DNA_mis_repair_Msh6"/>
    <property type="match status" value="1"/>
</dbReference>
<dbReference type="GO" id="GO:0006298">
    <property type="term" value="P:mismatch repair"/>
    <property type="evidence" value="ECO:0007669"/>
    <property type="project" value="UniProtKB-UniRule"/>
</dbReference>
<dbReference type="eggNOG" id="COG0249">
    <property type="taxonomic scope" value="Bacteria"/>
</dbReference>
<dbReference type="Pfam" id="PF05190">
    <property type="entry name" value="MutS_IV"/>
    <property type="match status" value="1"/>
</dbReference>
<dbReference type="Gene3D" id="3.30.420.110">
    <property type="entry name" value="MutS, connector domain"/>
    <property type="match status" value="1"/>
</dbReference>
<dbReference type="FunFam" id="3.40.1170.10:FF:000001">
    <property type="entry name" value="DNA mismatch repair protein MutS"/>
    <property type="match status" value="1"/>
</dbReference>
<dbReference type="SUPFAM" id="SSF53150">
    <property type="entry name" value="DNA repair protein MutS, domain II"/>
    <property type="match status" value="1"/>
</dbReference>
<keyword evidence="13" id="KW-1185">Reference proteome</keyword>
<dbReference type="GO" id="GO:0140664">
    <property type="term" value="F:ATP-dependent DNA damage sensor activity"/>
    <property type="evidence" value="ECO:0007669"/>
    <property type="project" value="InterPro"/>
</dbReference>
<dbReference type="NCBIfam" id="NF003810">
    <property type="entry name" value="PRK05399.1"/>
    <property type="match status" value="1"/>
</dbReference>
<keyword evidence="7 9" id="KW-0234">DNA repair</keyword>
<evidence type="ECO:0000313" key="13">
    <source>
        <dbReference type="Proteomes" id="UP000016057"/>
    </source>
</evidence>
<dbReference type="SMART" id="SM00533">
    <property type="entry name" value="MUTSd"/>
    <property type="match status" value="1"/>
</dbReference>
<evidence type="ECO:0000256" key="10">
    <source>
        <dbReference type="RuleBase" id="RU003756"/>
    </source>
</evidence>
<dbReference type="InterPro" id="IPR007696">
    <property type="entry name" value="DNA_mismatch_repair_MutS_core"/>
</dbReference>
<organism evidence="12 13">
    <name type="scientific">Catellicoccus marimammalium M35/04/3</name>
    <dbReference type="NCBI Taxonomy" id="1234409"/>
    <lineage>
        <taxon>Bacteria</taxon>
        <taxon>Bacillati</taxon>
        <taxon>Bacillota</taxon>
        <taxon>Bacilli</taxon>
        <taxon>Lactobacillales</taxon>
        <taxon>Enterococcaceae</taxon>
        <taxon>Catellicoccus</taxon>
    </lineage>
</organism>
<dbReference type="InterPro" id="IPR000432">
    <property type="entry name" value="DNA_mismatch_repair_MutS_C"/>
</dbReference>
<dbReference type="NCBIfam" id="TIGR01070">
    <property type="entry name" value="mutS1"/>
    <property type="match status" value="1"/>
</dbReference>
<dbReference type="InterPro" id="IPR027417">
    <property type="entry name" value="P-loop_NTPase"/>
</dbReference>
<evidence type="ECO:0000256" key="1">
    <source>
        <dbReference type="ARBA" id="ARBA00006271"/>
    </source>
</evidence>
<dbReference type="PANTHER" id="PTHR11361:SF34">
    <property type="entry name" value="DNA MISMATCH REPAIR PROTEIN MSH1, MITOCHONDRIAL"/>
    <property type="match status" value="1"/>
</dbReference>
<evidence type="ECO:0000256" key="8">
    <source>
        <dbReference type="ARBA" id="ARBA00024647"/>
    </source>
</evidence>
<dbReference type="InterPro" id="IPR007861">
    <property type="entry name" value="DNA_mismatch_repair_MutS_clamp"/>
</dbReference>
<evidence type="ECO:0000256" key="9">
    <source>
        <dbReference type="HAMAP-Rule" id="MF_00096"/>
    </source>
</evidence>
<dbReference type="FunFam" id="1.10.1420.10:FF:000001">
    <property type="entry name" value="DNA mismatch repair protein MutS"/>
    <property type="match status" value="1"/>
</dbReference>
<keyword evidence="4 9" id="KW-0227">DNA damage</keyword>
<dbReference type="SMART" id="SM00534">
    <property type="entry name" value="MUTSac"/>
    <property type="match status" value="1"/>
</dbReference>
<dbReference type="GO" id="GO:0005524">
    <property type="term" value="F:ATP binding"/>
    <property type="evidence" value="ECO:0007669"/>
    <property type="project" value="UniProtKB-UniRule"/>
</dbReference>
<proteinExistence type="inferred from homology"/>
<keyword evidence="3 9" id="KW-0547">Nucleotide-binding</keyword>
<comment type="similarity">
    <text evidence="1 9 10">Belongs to the DNA mismatch repair MutS family.</text>
</comment>
<dbReference type="PANTHER" id="PTHR11361">
    <property type="entry name" value="DNA MISMATCH REPAIR PROTEIN MUTS FAMILY MEMBER"/>
    <property type="match status" value="1"/>
</dbReference>
<dbReference type="SUPFAM" id="SSF48334">
    <property type="entry name" value="DNA repair protein MutS, domain III"/>
    <property type="match status" value="1"/>
</dbReference>
<protein>
    <recommendedName>
        <fullName evidence="2 9">DNA mismatch repair protein MutS</fullName>
    </recommendedName>
</protein>
<dbReference type="Gene3D" id="3.40.1170.10">
    <property type="entry name" value="DNA repair protein MutS, domain I"/>
    <property type="match status" value="1"/>
</dbReference>
<dbReference type="Pfam" id="PF05192">
    <property type="entry name" value="MutS_III"/>
    <property type="match status" value="1"/>
</dbReference>
<keyword evidence="6 9" id="KW-0238">DNA-binding</keyword>
<dbReference type="Pfam" id="PF01624">
    <property type="entry name" value="MutS_I"/>
    <property type="match status" value="1"/>
</dbReference>
<dbReference type="InterPro" id="IPR036187">
    <property type="entry name" value="DNA_mismatch_repair_MutS_sf"/>
</dbReference>
<feature type="domain" description="DNA mismatch repair proteins mutS family" evidence="11">
    <location>
        <begin position="676"/>
        <end position="692"/>
    </location>
</feature>
<dbReference type="InterPro" id="IPR045076">
    <property type="entry name" value="MutS"/>
</dbReference>
<dbReference type="Pfam" id="PF00488">
    <property type="entry name" value="MutS_V"/>
    <property type="match status" value="1"/>
</dbReference>
<dbReference type="InterPro" id="IPR005748">
    <property type="entry name" value="DNA_mismatch_repair_MutS"/>
</dbReference>
<evidence type="ECO:0000256" key="4">
    <source>
        <dbReference type="ARBA" id="ARBA00022763"/>
    </source>
</evidence>
<dbReference type="FunFam" id="3.40.50.300:FF:000896">
    <property type="entry name" value="DNA mismatch repair protein MutS"/>
    <property type="match status" value="1"/>
</dbReference>
<evidence type="ECO:0000256" key="6">
    <source>
        <dbReference type="ARBA" id="ARBA00023125"/>
    </source>
</evidence>
<dbReference type="SUPFAM" id="SSF55271">
    <property type="entry name" value="DNA repair protein MutS, domain I"/>
    <property type="match status" value="1"/>
</dbReference>
<dbReference type="STRING" id="1234409.C683_1021"/>
<dbReference type="CDD" id="cd03284">
    <property type="entry name" value="ABC_MutS1"/>
    <property type="match status" value="1"/>
</dbReference>
<dbReference type="Proteomes" id="UP000016057">
    <property type="component" value="Unassembled WGS sequence"/>
</dbReference>
<dbReference type="GO" id="GO:0030983">
    <property type="term" value="F:mismatched DNA binding"/>
    <property type="evidence" value="ECO:0007669"/>
    <property type="project" value="InterPro"/>
</dbReference>
<reference evidence="12 13" key="1">
    <citation type="journal article" date="2013" name="Genome Announc.">
        <title>Draft Genome Sequence of Catellicoccus marimammalium, a Novel Species Commonly Found in Gull Feces.</title>
        <authorList>
            <person name="Weigand M.R."/>
            <person name="Ryu H."/>
            <person name="Bozcek L."/>
            <person name="Konstantinidis K.T."/>
            <person name="Santo Domingo J.W."/>
        </authorList>
    </citation>
    <scope>NUCLEOTIDE SEQUENCE [LARGE SCALE GENOMIC DNA]</scope>
    <source>
        <strain evidence="12 13">M35/04/3</strain>
    </source>
</reference>